<dbReference type="EMBL" id="DF820457">
    <property type="protein sequence ID" value="GAK51798.1"/>
    <property type="molecule type" value="Genomic_DNA"/>
</dbReference>
<sequence length="229" mass="26141">MLDWLLAMDTALFRLLNSTLTNPVFDVVMPFVTNARNWIAPLAILALFMLWRGKERERLVALLVILSVTTTDIFCYQVVKQAFHRLRPSHALEDARVLGKKGGKYGFPSNHAANITAAMTMFAYYYRRRRYQAACACIAGVIGYSRVYVGVHYPLDVLAGMVIGASISLGWIFAWQQAERRQWPQQAGTWIEMQALKFAATPTGKRLLQWMLAVGKQIERYYHQFKNGD</sequence>
<feature type="transmembrane region" description="Helical" evidence="1">
    <location>
        <begin position="133"/>
        <end position="151"/>
    </location>
</feature>
<protein>
    <submittedName>
        <fullName evidence="3">Putative Membrane-associated phospholipid phosphatase</fullName>
    </submittedName>
</protein>
<organism evidence="3">
    <name type="scientific">Candidatus Moduliflexus flocculans</name>
    <dbReference type="NCBI Taxonomy" id="1499966"/>
    <lineage>
        <taxon>Bacteria</taxon>
        <taxon>Candidatus Moduliflexota</taxon>
        <taxon>Candidatus Moduliflexia</taxon>
        <taxon>Candidatus Moduliflexales</taxon>
        <taxon>Candidatus Moduliflexaceae</taxon>
    </lineage>
</organism>
<keyword evidence="1" id="KW-0472">Membrane</keyword>
<dbReference type="PANTHER" id="PTHR14969:SF13">
    <property type="entry name" value="AT30094P"/>
    <property type="match status" value="1"/>
</dbReference>
<proteinExistence type="predicted"/>
<dbReference type="Pfam" id="PF01569">
    <property type="entry name" value="PAP2"/>
    <property type="match status" value="1"/>
</dbReference>
<dbReference type="STRING" id="1499966.U14_03044"/>
<keyword evidence="1" id="KW-0812">Transmembrane</keyword>
<feature type="domain" description="Phosphatidic acid phosphatase type 2/haloperoxidase" evidence="2">
    <location>
        <begin position="64"/>
        <end position="172"/>
    </location>
</feature>
<dbReference type="AlphaFoldDB" id="A0A081BN32"/>
<dbReference type="InterPro" id="IPR036938">
    <property type="entry name" value="PAP2/HPO_sf"/>
</dbReference>
<keyword evidence="1" id="KW-1133">Transmembrane helix</keyword>
<dbReference type="CDD" id="cd03395">
    <property type="entry name" value="PAP2_like_4"/>
    <property type="match status" value="1"/>
</dbReference>
<feature type="transmembrane region" description="Helical" evidence="1">
    <location>
        <begin position="35"/>
        <end position="52"/>
    </location>
</feature>
<feature type="transmembrane region" description="Helical" evidence="1">
    <location>
        <begin position="157"/>
        <end position="175"/>
    </location>
</feature>
<evidence type="ECO:0000259" key="2">
    <source>
        <dbReference type="SMART" id="SM00014"/>
    </source>
</evidence>
<dbReference type="SMART" id="SM00014">
    <property type="entry name" value="acidPPc"/>
    <property type="match status" value="1"/>
</dbReference>
<keyword evidence="4" id="KW-1185">Reference proteome</keyword>
<evidence type="ECO:0000256" key="1">
    <source>
        <dbReference type="SAM" id="Phobius"/>
    </source>
</evidence>
<dbReference type="Proteomes" id="UP000030700">
    <property type="component" value="Unassembled WGS sequence"/>
</dbReference>
<dbReference type="InterPro" id="IPR000326">
    <property type="entry name" value="PAP2/HPO"/>
</dbReference>
<dbReference type="Gene3D" id="1.20.144.10">
    <property type="entry name" value="Phosphatidic acid phosphatase type 2/haloperoxidase"/>
    <property type="match status" value="1"/>
</dbReference>
<evidence type="ECO:0000313" key="4">
    <source>
        <dbReference type="Proteomes" id="UP000030700"/>
    </source>
</evidence>
<evidence type="ECO:0000313" key="3">
    <source>
        <dbReference type="EMBL" id="GAK51798.1"/>
    </source>
</evidence>
<name>A0A081BN32_9BACT</name>
<dbReference type="SUPFAM" id="SSF48317">
    <property type="entry name" value="Acid phosphatase/Vanadium-dependent haloperoxidase"/>
    <property type="match status" value="1"/>
</dbReference>
<reference evidence="3" key="1">
    <citation type="journal article" date="2015" name="PeerJ">
        <title>First genomic representation of candidate bacterial phylum KSB3 points to enhanced environmental sensing as a trigger of wastewater bulking.</title>
        <authorList>
            <person name="Sekiguchi Y."/>
            <person name="Ohashi A."/>
            <person name="Parks D.H."/>
            <person name="Yamauchi T."/>
            <person name="Tyson G.W."/>
            <person name="Hugenholtz P."/>
        </authorList>
    </citation>
    <scope>NUCLEOTIDE SEQUENCE [LARGE SCALE GENOMIC DNA]</scope>
</reference>
<gene>
    <name evidence="3" type="ORF">U14_03044</name>
</gene>
<accession>A0A081BN32</accession>
<dbReference type="HOGENOM" id="CLU_072573_10_0_0"/>
<dbReference type="PANTHER" id="PTHR14969">
    <property type="entry name" value="SPHINGOSINE-1-PHOSPHATE PHOSPHOHYDROLASE"/>
    <property type="match status" value="1"/>
</dbReference>